<dbReference type="SUPFAM" id="SSF52540">
    <property type="entry name" value="P-loop containing nucleoside triphosphate hydrolases"/>
    <property type="match status" value="1"/>
</dbReference>
<evidence type="ECO:0000313" key="2">
    <source>
        <dbReference type="Proteomes" id="UP001595555"/>
    </source>
</evidence>
<gene>
    <name evidence="1" type="ORF">ACFODX_13815</name>
</gene>
<accession>A0ABV7FKD2</accession>
<protein>
    <submittedName>
        <fullName evidence="1">Sulfotransferase family protein</fullName>
    </submittedName>
</protein>
<dbReference type="InterPro" id="IPR027417">
    <property type="entry name" value="P-loop_NTPase"/>
</dbReference>
<name>A0ABV7FKD2_9GAMM</name>
<sequence>MSNYFSHYCRLISSPEHVAICCQIQSLSELLAYLKNLWCCPQLNNDELLSEINRLNQIPIDLPVVSGSSEVSLAGRWLPYRYQTKGQWVKWLVPVGHATEPFQDETISRYRQLLLNQIVQPCTTLAFAQQAIVAQAQPAGFIFHLSRCGSTLVSGCLSELESTCVFSESPLLTELLLDQQLSQQQLQVSLRTFINLQAAAFPQRPHMVIKWNAWDIFYWHLIREMYPDVPVVFLVRDPVEILASHKKFPGRHMVGDTLLTQAFPQLHKKDYEVSGLDYPVHVIASLLDEMSAATSGSCVMDYSQLGSRQIVALCRFFCGELDNRAERSINNRLRFHSKHTDQMFANDSVKKRQVFDSHNLERINAELGQTYQRLINNNIKAEVTNA</sequence>
<dbReference type="EMBL" id="JBHRTF010000006">
    <property type="protein sequence ID" value="MFC3116644.1"/>
    <property type="molecule type" value="Genomic_DNA"/>
</dbReference>
<proteinExistence type="predicted"/>
<dbReference type="Gene3D" id="3.40.50.300">
    <property type="entry name" value="P-loop containing nucleotide triphosphate hydrolases"/>
    <property type="match status" value="1"/>
</dbReference>
<keyword evidence="2" id="KW-1185">Reference proteome</keyword>
<dbReference type="Proteomes" id="UP001595555">
    <property type="component" value="Unassembled WGS sequence"/>
</dbReference>
<dbReference type="RefSeq" id="WP_378120151.1">
    <property type="nucleotide sequence ID" value="NZ_JBHRTF010000006.1"/>
</dbReference>
<evidence type="ECO:0000313" key="1">
    <source>
        <dbReference type="EMBL" id="MFC3116644.1"/>
    </source>
</evidence>
<organism evidence="1 2">
    <name type="scientific">Cellvibrio fontiphilus</name>
    <dbReference type="NCBI Taxonomy" id="1815559"/>
    <lineage>
        <taxon>Bacteria</taxon>
        <taxon>Pseudomonadati</taxon>
        <taxon>Pseudomonadota</taxon>
        <taxon>Gammaproteobacteria</taxon>
        <taxon>Cellvibrionales</taxon>
        <taxon>Cellvibrionaceae</taxon>
        <taxon>Cellvibrio</taxon>
    </lineage>
</organism>
<reference evidence="2" key="1">
    <citation type="journal article" date="2019" name="Int. J. Syst. Evol. Microbiol.">
        <title>The Global Catalogue of Microorganisms (GCM) 10K type strain sequencing project: providing services to taxonomists for standard genome sequencing and annotation.</title>
        <authorList>
            <consortium name="The Broad Institute Genomics Platform"/>
            <consortium name="The Broad Institute Genome Sequencing Center for Infectious Disease"/>
            <person name="Wu L."/>
            <person name="Ma J."/>
        </authorList>
    </citation>
    <scope>NUCLEOTIDE SEQUENCE [LARGE SCALE GENOMIC DNA]</scope>
    <source>
        <strain evidence="2">KCTC 52237</strain>
    </source>
</reference>
<comment type="caution">
    <text evidence="1">The sequence shown here is derived from an EMBL/GenBank/DDBJ whole genome shotgun (WGS) entry which is preliminary data.</text>
</comment>